<keyword evidence="4 12" id="KW-0812">Transmembrane</keyword>
<dbReference type="KEGG" id="vg:1450434"/>
<dbReference type="EC" id="1.17.4.1" evidence="3"/>
<evidence type="ECO:0000256" key="11">
    <source>
        <dbReference type="ARBA" id="ARBA00023136"/>
    </source>
</evidence>
<keyword evidence="14" id="KW-1185">Reference proteome</keyword>
<dbReference type="SUPFAM" id="SSF47240">
    <property type="entry name" value="Ferritin-like"/>
    <property type="match status" value="1"/>
</dbReference>
<dbReference type="CDD" id="cd01049">
    <property type="entry name" value="RNRR2"/>
    <property type="match status" value="1"/>
</dbReference>
<dbReference type="InterPro" id="IPR012348">
    <property type="entry name" value="RNR-like"/>
</dbReference>
<dbReference type="GO" id="GO:0009263">
    <property type="term" value="P:deoxyribonucleotide biosynthetic process"/>
    <property type="evidence" value="ECO:0007669"/>
    <property type="project" value="InterPro"/>
</dbReference>
<evidence type="ECO:0000256" key="12">
    <source>
        <dbReference type="SAM" id="Phobius"/>
    </source>
</evidence>
<comment type="similarity">
    <text evidence="2">Belongs to the ribonucleoside diphosphate reductase small chain family.</text>
</comment>
<sequence>MDSVKKYLYTCDHIGFLELTKETWKNRWFPSQVPLQGDVCCVDLLNERDIEFYKFLFTFLGMAEKLVNINIEDLLGQFESHDISHYYAEQMAMENIHGKVYANILNMLFKNNITEVYSYAHDIMNDCALQEKIRWLNGRVTETSDKAEKILLFLLVEGIFFISSFFSIGLLRVRGIMNGICLANDYIARDEMLHTSAAALLYNTMTKPSERPPEKWIYELFREAVEVEFKFISAKVHGVSHVNVHEIRQFLQATADRILESINLNPIYHSVPPANCPLVYTSSTKSVNFFERDNSDYTGTVTNDL</sequence>
<keyword evidence="9" id="KW-0560">Oxidoreductase</keyword>
<evidence type="ECO:0000256" key="3">
    <source>
        <dbReference type="ARBA" id="ARBA00012274"/>
    </source>
</evidence>
<dbReference type="GeneID" id="1450434"/>
<dbReference type="RefSeq" id="NP_048031.1">
    <property type="nucleotide sequence ID" value="NC_001987.1"/>
</dbReference>
<dbReference type="Proteomes" id="UP000008287">
    <property type="component" value="Segment"/>
</dbReference>
<dbReference type="GO" id="GO:0004748">
    <property type="term" value="F:ribonucleoside-diphosphate reductase activity, thioredoxin disulfide as acceptor"/>
    <property type="evidence" value="ECO:0007669"/>
    <property type="project" value="UniProtKB-EC"/>
</dbReference>
<dbReference type="InterPro" id="IPR034715">
    <property type="entry name" value="HSV_RIR2"/>
</dbReference>
<comment type="cofactor">
    <cofactor evidence="1">
        <name>Fe cation</name>
        <dbReference type="ChEBI" id="CHEBI:24875"/>
    </cofactor>
</comment>
<dbReference type="PIR" id="T42973">
    <property type="entry name" value="T42973"/>
</dbReference>
<dbReference type="InterPro" id="IPR009078">
    <property type="entry name" value="Ferritin-like_SF"/>
</dbReference>
<evidence type="ECO:0000313" key="13">
    <source>
        <dbReference type="EMBL" id="AAC95584.1"/>
    </source>
</evidence>
<evidence type="ECO:0000256" key="7">
    <source>
        <dbReference type="ARBA" id="ARBA00022870"/>
    </source>
</evidence>
<dbReference type="PANTHER" id="PTHR23409">
    <property type="entry name" value="RIBONUCLEOSIDE-DIPHOSPHATE REDUCTASE SMALL CHAIN"/>
    <property type="match status" value="1"/>
</dbReference>
<protein>
    <recommendedName>
        <fullName evidence="3">ribonucleoside-diphosphate reductase</fullName>
        <ecNumber evidence="3">1.17.4.1</ecNumber>
    </recommendedName>
</protein>
<dbReference type="GO" id="GO:0046872">
    <property type="term" value="F:metal ion binding"/>
    <property type="evidence" value="ECO:0007669"/>
    <property type="project" value="UniProtKB-KW"/>
</dbReference>
<evidence type="ECO:0000256" key="2">
    <source>
        <dbReference type="ARBA" id="ARBA00009303"/>
    </source>
</evidence>
<evidence type="ECO:0000256" key="4">
    <source>
        <dbReference type="ARBA" id="ARBA00022692"/>
    </source>
</evidence>
<dbReference type="EMBL" id="AF083424">
    <property type="protein sequence ID" value="AAC95584.1"/>
    <property type="molecule type" value="Genomic_DNA"/>
</dbReference>
<dbReference type="Gene3D" id="1.10.620.20">
    <property type="entry name" value="Ribonucleotide Reductase, subunit A"/>
    <property type="match status" value="1"/>
</dbReference>
<evidence type="ECO:0000256" key="6">
    <source>
        <dbReference type="ARBA" id="ARBA00022723"/>
    </source>
</evidence>
<keyword evidence="7" id="KW-1043">Host membrane</keyword>
<keyword evidence="6" id="KW-0479">Metal-binding</keyword>
<reference evidence="13 14" key="1">
    <citation type="journal article" date="2000" name="J. Virol.">
        <title>Primary structure of the Herpesvirus ateles genome.</title>
        <authorList>
            <person name="Albrecht J.C."/>
        </authorList>
    </citation>
    <scope>NUCLEOTIDE SEQUENCE [LARGE SCALE GENOMIC DNA]</scope>
    <source>
        <strain evidence="13">73</strain>
    </source>
</reference>
<evidence type="ECO:0000313" key="14">
    <source>
        <dbReference type="Proteomes" id="UP000008287"/>
    </source>
</evidence>
<evidence type="ECO:0000256" key="10">
    <source>
        <dbReference type="ARBA" id="ARBA00023004"/>
    </source>
</evidence>
<organismHost>
    <name type="scientific">Ateles</name>
    <dbReference type="NCBI Taxonomy" id="9506"/>
</organismHost>
<name>Q9YTK7_ATHV3</name>
<evidence type="ECO:0000256" key="5">
    <source>
        <dbReference type="ARBA" id="ARBA00022705"/>
    </source>
</evidence>
<feature type="transmembrane region" description="Helical" evidence="12">
    <location>
        <begin position="150"/>
        <end position="171"/>
    </location>
</feature>
<proteinExistence type="inferred from homology"/>
<dbReference type="OrthoDB" id="4477at10239"/>
<dbReference type="PANTHER" id="PTHR23409:SF18">
    <property type="entry name" value="RIBONUCLEOSIDE-DIPHOSPHATE REDUCTASE SUBUNIT M2"/>
    <property type="match status" value="1"/>
</dbReference>
<evidence type="ECO:0000256" key="8">
    <source>
        <dbReference type="ARBA" id="ARBA00022989"/>
    </source>
</evidence>
<dbReference type="HAMAP" id="MF_04028">
    <property type="entry name" value="HSV_RIR2"/>
    <property type="match status" value="1"/>
</dbReference>
<keyword evidence="8 12" id="KW-1133">Transmembrane helix</keyword>
<accession>Q9YTK7</accession>
<keyword evidence="11 12" id="KW-0472">Membrane</keyword>
<dbReference type="InterPro" id="IPR000358">
    <property type="entry name" value="RNR_small_fam"/>
</dbReference>
<dbReference type="InterPro" id="IPR030475">
    <property type="entry name" value="RNR_small_AS"/>
</dbReference>
<dbReference type="Pfam" id="PF00268">
    <property type="entry name" value="Ribonuc_red_sm"/>
    <property type="match status" value="1"/>
</dbReference>
<dbReference type="GO" id="GO:0006260">
    <property type="term" value="P:DNA replication"/>
    <property type="evidence" value="ECO:0007669"/>
    <property type="project" value="UniProtKB-KW"/>
</dbReference>
<keyword evidence="5" id="KW-0235">DNA replication</keyword>
<dbReference type="PROSITE" id="PS00368">
    <property type="entry name" value="RIBORED_SMALL"/>
    <property type="match status" value="1"/>
</dbReference>
<evidence type="ECO:0000256" key="1">
    <source>
        <dbReference type="ARBA" id="ARBA00001962"/>
    </source>
</evidence>
<dbReference type="UniPathway" id="UPA00326"/>
<keyword evidence="10" id="KW-0408">Iron</keyword>
<evidence type="ECO:0000256" key="9">
    <source>
        <dbReference type="ARBA" id="ARBA00023002"/>
    </source>
</evidence>
<organism evidence="14">
    <name type="scientific">Ateline herpesvirus 3</name>
    <name type="common">AtHV-3</name>
    <name type="synonym">Herpesvirus ateles</name>
    <dbReference type="NCBI Taxonomy" id="85618"/>
    <lineage>
        <taxon>Viruses</taxon>
        <taxon>Duplodnaviria</taxon>
        <taxon>Heunggongvirae</taxon>
        <taxon>Peploviricota</taxon>
        <taxon>Herviviricetes</taxon>
        <taxon>Herpesvirales</taxon>
        <taxon>Orthoherpesviridae</taxon>
        <taxon>Gammaherpesvirinae</taxon>
        <taxon>Rhadinovirus</taxon>
        <taxon>Rhadinovirus atelinegamma3</taxon>
    </lineage>
</organism>
<dbReference type="InterPro" id="IPR033909">
    <property type="entry name" value="RNR_small"/>
</dbReference>